<protein>
    <submittedName>
        <fullName evidence="1">Uncharacterized protein</fullName>
    </submittedName>
</protein>
<evidence type="ECO:0000313" key="2">
    <source>
        <dbReference type="Proteomes" id="UP000189370"/>
    </source>
</evidence>
<sequence>MSGGVDEWCVAIAVRRGGGLFEYTPQTKCKICRSAIGMARRASSLGVVTGIERFNDVRIDARFFKLAINRLTGEQRNLGRVDRVAAFGLERQRFDNQITFGKIEVPAYLAMFDRLEAGVESWDTCGRFGGEDTCQGCHSAAASNPVEEWLAGMRLLELLETVRVDKQDDDIGNIRIDTDEDILWQPRTHGSAKCSRCRARNAGDTMPVVVRAHKPGANRLCPQISLAIRVNHPRVIYTTMK</sequence>
<dbReference type="EMBL" id="LWLN01000002">
    <property type="protein sequence ID" value="OLZ39326.1"/>
    <property type="molecule type" value="Genomic_DNA"/>
</dbReference>
<reference evidence="2" key="1">
    <citation type="submission" date="2016-04" db="EMBL/GenBank/DDBJ databases">
        <authorList>
            <person name="Chen S.-C."/>
            <person name="Lai M.-C."/>
        </authorList>
    </citation>
    <scope>NUCLEOTIDE SEQUENCE [LARGE SCALE GENOMIC DNA]</scope>
    <source>
        <strain evidence="2">AB14</strain>
    </source>
</reference>
<organism evidence="1 2">
    <name type="scientific">Natrinema saccharevitans</name>
    <dbReference type="NCBI Taxonomy" id="301967"/>
    <lineage>
        <taxon>Archaea</taxon>
        <taxon>Methanobacteriati</taxon>
        <taxon>Methanobacteriota</taxon>
        <taxon>Stenosarchaea group</taxon>
        <taxon>Halobacteria</taxon>
        <taxon>Halobacteriales</taxon>
        <taxon>Natrialbaceae</taxon>
        <taxon>Natrinema</taxon>
    </lineage>
</organism>
<accession>A0A1S8ART8</accession>
<keyword evidence="2" id="KW-1185">Reference proteome</keyword>
<dbReference type="Proteomes" id="UP000189370">
    <property type="component" value="Unassembled WGS sequence"/>
</dbReference>
<name>A0A1S8ART8_9EURY</name>
<proteinExistence type="predicted"/>
<comment type="caution">
    <text evidence="1">The sequence shown here is derived from an EMBL/GenBank/DDBJ whole genome shotgun (WGS) entry which is preliminary data.</text>
</comment>
<evidence type="ECO:0000313" key="1">
    <source>
        <dbReference type="EMBL" id="OLZ39326.1"/>
    </source>
</evidence>
<dbReference type="AlphaFoldDB" id="A0A1S8ART8"/>
<gene>
    <name evidence="1" type="ORF">A6E15_18210</name>
</gene>